<keyword evidence="4" id="KW-1185">Reference proteome</keyword>
<dbReference type="Proteomes" id="UP000186895">
    <property type="component" value="Unassembled WGS sequence"/>
</dbReference>
<organism evidence="3 4">
    <name type="scientific">Marinobacterium stanieri</name>
    <dbReference type="NCBI Taxonomy" id="49186"/>
    <lineage>
        <taxon>Bacteria</taxon>
        <taxon>Pseudomonadati</taxon>
        <taxon>Pseudomonadota</taxon>
        <taxon>Gammaproteobacteria</taxon>
        <taxon>Oceanospirillales</taxon>
        <taxon>Oceanospirillaceae</taxon>
        <taxon>Marinobacterium</taxon>
    </lineage>
</organism>
<evidence type="ECO:0000259" key="2">
    <source>
        <dbReference type="PROSITE" id="PS51648"/>
    </source>
</evidence>
<dbReference type="PANTHER" id="PTHR38109:SF1">
    <property type="entry name" value="PROTEIN YCGL"/>
    <property type="match status" value="1"/>
</dbReference>
<proteinExistence type="inferred from homology"/>
<dbReference type="AlphaFoldDB" id="A0A1N6S9V3"/>
<evidence type="ECO:0000313" key="4">
    <source>
        <dbReference type="Proteomes" id="UP000186895"/>
    </source>
</evidence>
<evidence type="ECO:0000313" key="3">
    <source>
        <dbReference type="EMBL" id="SIQ37752.1"/>
    </source>
</evidence>
<evidence type="ECO:0000256" key="1">
    <source>
        <dbReference type="HAMAP-Rule" id="MF_01866"/>
    </source>
</evidence>
<dbReference type="SUPFAM" id="SSF160191">
    <property type="entry name" value="YcgL-like"/>
    <property type="match status" value="1"/>
</dbReference>
<dbReference type="Pfam" id="PF05166">
    <property type="entry name" value="YcgL"/>
    <property type="match status" value="1"/>
</dbReference>
<protein>
    <recommendedName>
        <fullName evidence="1">YcgL domain-containing protein SAMN05421647_104119</fullName>
    </recommendedName>
</protein>
<dbReference type="InterPro" id="IPR038068">
    <property type="entry name" value="YcgL-like_sf"/>
</dbReference>
<dbReference type="Gene3D" id="3.10.510.20">
    <property type="entry name" value="YcgL domain"/>
    <property type="match status" value="1"/>
</dbReference>
<sequence>MKIISVFRSSRKDEMYLYVDKREQLERVPEALLEMFGQAEHVMDMPLKADRKLARVKDTQKLLDEVEEKGYYLQMPPQKEEYMLDLFRNRPETGVR</sequence>
<dbReference type="PANTHER" id="PTHR38109">
    <property type="entry name" value="PROTEIN YCGL"/>
    <property type="match status" value="1"/>
</dbReference>
<dbReference type="eggNOG" id="COG3100">
    <property type="taxonomic scope" value="Bacteria"/>
</dbReference>
<feature type="domain" description="YcgL" evidence="2">
    <location>
        <begin position="2"/>
        <end position="87"/>
    </location>
</feature>
<name>A0A1N6S9V3_9GAMM</name>
<gene>
    <name evidence="3" type="ORF">SAMN05421647_104119</name>
</gene>
<dbReference type="EMBL" id="FTMN01000004">
    <property type="protein sequence ID" value="SIQ37752.1"/>
    <property type="molecule type" value="Genomic_DNA"/>
</dbReference>
<dbReference type="HAMAP" id="MF_01866">
    <property type="entry name" value="UPF0745"/>
    <property type="match status" value="1"/>
</dbReference>
<accession>A0A1N6S9V3</accession>
<dbReference type="InterPro" id="IPR027354">
    <property type="entry name" value="YcgL_dom"/>
</dbReference>
<dbReference type="STRING" id="49186.SAMN05421647_104119"/>
<reference evidence="3 4" key="1">
    <citation type="submission" date="2017-01" db="EMBL/GenBank/DDBJ databases">
        <authorList>
            <person name="Mah S.A."/>
            <person name="Swanson W.J."/>
            <person name="Moy G.W."/>
            <person name="Vacquier V.D."/>
        </authorList>
    </citation>
    <scope>NUCLEOTIDE SEQUENCE [LARGE SCALE GENOMIC DNA]</scope>
    <source>
        <strain evidence="3 4">DSM 7027</strain>
    </source>
</reference>
<dbReference type="PROSITE" id="PS51648">
    <property type="entry name" value="YCGL"/>
    <property type="match status" value="1"/>
</dbReference>
<dbReference type="RefSeq" id="WP_076462737.1">
    <property type="nucleotide sequence ID" value="NZ_FTMN01000004.1"/>
</dbReference>